<keyword evidence="2" id="KW-1185">Reference proteome</keyword>
<accession>A0A3M8DGL4</accession>
<organism evidence="1 2">
    <name type="scientific">Brevibacillus fluminis</name>
    <dbReference type="NCBI Taxonomy" id="511487"/>
    <lineage>
        <taxon>Bacteria</taxon>
        <taxon>Bacillati</taxon>
        <taxon>Bacillota</taxon>
        <taxon>Bacilli</taxon>
        <taxon>Bacillales</taxon>
        <taxon>Paenibacillaceae</taxon>
        <taxon>Brevibacillus</taxon>
    </lineage>
</organism>
<dbReference type="EMBL" id="RHHQ01000012">
    <property type="protein sequence ID" value="RNB87242.1"/>
    <property type="molecule type" value="Genomic_DNA"/>
</dbReference>
<evidence type="ECO:0000313" key="2">
    <source>
        <dbReference type="Proteomes" id="UP000271031"/>
    </source>
</evidence>
<comment type="caution">
    <text evidence="1">The sequence shown here is derived from an EMBL/GenBank/DDBJ whole genome shotgun (WGS) entry which is preliminary data.</text>
</comment>
<evidence type="ECO:0000313" key="1">
    <source>
        <dbReference type="EMBL" id="RNB87242.1"/>
    </source>
</evidence>
<dbReference type="Proteomes" id="UP000271031">
    <property type="component" value="Unassembled WGS sequence"/>
</dbReference>
<gene>
    <name evidence="1" type="ORF">EDM56_16355</name>
</gene>
<reference evidence="1 2" key="1">
    <citation type="submission" date="2018-10" db="EMBL/GenBank/DDBJ databases">
        <title>Phylogenomics of Brevibacillus.</title>
        <authorList>
            <person name="Dunlap C."/>
        </authorList>
    </citation>
    <scope>NUCLEOTIDE SEQUENCE [LARGE SCALE GENOMIC DNA]</scope>
    <source>
        <strain evidence="1 2">JCM 15716</strain>
    </source>
</reference>
<sequence>MQSVEQISLIEKYRFFIEIHNEKEWQGCFSYSFVSDVTNRSLASLYVQNVKNNKGRLIPHDKNGE</sequence>
<dbReference type="AlphaFoldDB" id="A0A3M8DGL4"/>
<name>A0A3M8DGL4_9BACL</name>
<proteinExistence type="predicted"/>
<protein>
    <submittedName>
        <fullName evidence="1">Uncharacterized protein</fullName>
    </submittedName>
</protein>